<evidence type="ECO:0000256" key="1">
    <source>
        <dbReference type="ARBA" id="ARBA00023015"/>
    </source>
</evidence>
<dbReference type="Proteomes" id="UP000031575">
    <property type="component" value="Unassembled WGS sequence"/>
</dbReference>
<keyword evidence="2" id="KW-0804">Transcription</keyword>
<dbReference type="InterPro" id="IPR036864">
    <property type="entry name" value="Zn2-C6_fun-type_DNA-bd_sf"/>
</dbReference>
<feature type="compositionally biased region" description="Low complexity" evidence="4">
    <location>
        <begin position="15"/>
        <end position="62"/>
    </location>
</feature>
<dbReference type="GeneID" id="63681292"/>
<gene>
    <name evidence="6" type="ORF">SPBR_08133</name>
</gene>
<evidence type="ECO:0000259" key="5">
    <source>
        <dbReference type="SMART" id="SM00066"/>
    </source>
</evidence>
<dbReference type="PANTHER" id="PTHR47840">
    <property type="entry name" value="ZN(II)2CYS6 TRANSCRIPTION FACTOR (EUROFUNG)-RELATED"/>
    <property type="match status" value="1"/>
</dbReference>
<comment type="caution">
    <text evidence="6">The sequence shown here is derived from an EMBL/GenBank/DDBJ whole genome shotgun (WGS) entry which is preliminary data.</text>
</comment>
<feature type="region of interest" description="Disordered" evidence="4">
    <location>
        <begin position="1"/>
        <end position="66"/>
    </location>
</feature>
<protein>
    <recommendedName>
        <fullName evidence="5">Zn(2)-C6 fungal-type domain-containing protein</fullName>
    </recommendedName>
</protein>
<sequence>MATVTINTAPKRVQARAAGGKPGAAATVGRGPISTNTSNSTNTSLPLPSDDSSYSDTPAASPVKRRKLRKGTFSCIECKRRKVRCRFAESEAAAPDSGGGRSSHAGPCLSCQRHGTSCVGQEYAAPSPSPRRSPDPLQQRQYSDVGKRIAQVEAMVGELVRRRVNAGHATSNSVLGDGDAADEPARSPSDPTADLLDQELESVLQQDASCFSLWLHDRFIPAQSPHFRARSTSRSQSLSPSPATASPHLRQPPGYLDSNTDTDTTGCTTDLSTDFPAGRAPPVDVDSKGQLRIQLQQLEQELISNHLLFPTGPSIYMGPLEHQTLSKHLQSILPTANDALRIMDEGALFTLRRYRAFLAADAEAGHDIHPLEKRDTGHPVLLARELIQLAVCLQLMHKDSKLSDYGMSGSVTPWETADRYFEVASSLVTSHDAMVSSQEGLESLLLQAFFVVNKGDLRAGWMTLRRALGIATIIGLPPRPWHNQPLSLHFVWTRLLFSERFLSLMLGLPSFNIENHHPSSLARHAATRKLLTSRDWSNNVEYLALDLERLNALIIPRITARNERLNQLANAHYIYSRTDHARHMTILKDDYRDTRDIDYTFCQAAQSLPTKWWAIPDLLGGNRIDGGRMEKAEQIEESMRLMGQAKHYHLLVLLHLPYLTDRRPGIMPAKAPPPLLDTVLPDGASYAGAQGPKDETSNVNLREYGMAAGTQAASRPVTDDIVFAEDTSRSQRQYPSPPSPPSNWSPIPAATAQWTGEDINTTTTSILLTPPDTTFSRLGALGAAREVLSRFMVFRKFTSANPGCHAFDFEGFVAAVAILLAHMDAHVRGGDNVNHYQRPSDMNTVDKAMALMDQLQDIAQEPVNEPRLAILRRLMAIENDAAAGGKYEVWTEDGTLGRGDGRLAADPDSAVQTMSVPYYGTIHIRRLVGSSQDRTNGIITRGANEVFSH</sequence>
<evidence type="ECO:0000313" key="7">
    <source>
        <dbReference type="Proteomes" id="UP000031575"/>
    </source>
</evidence>
<feature type="region of interest" description="Disordered" evidence="4">
    <location>
        <begin position="170"/>
        <end position="193"/>
    </location>
</feature>
<evidence type="ECO:0000313" key="6">
    <source>
        <dbReference type="EMBL" id="KIH86816.1"/>
    </source>
</evidence>
<dbReference type="InterPro" id="IPR001138">
    <property type="entry name" value="Zn2Cys6_DnaBD"/>
</dbReference>
<dbReference type="RefSeq" id="XP_040614826.1">
    <property type="nucleotide sequence ID" value="XM_040766371.1"/>
</dbReference>
<feature type="region of interest" description="Disordered" evidence="4">
    <location>
        <begin position="226"/>
        <end position="286"/>
    </location>
</feature>
<dbReference type="Gene3D" id="4.10.240.10">
    <property type="entry name" value="Zn(2)-C6 fungal-type DNA-binding domain"/>
    <property type="match status" value="1"/>
</dbReference>
<dbReference type="CDD" id="cd00067">
    <property type="entry name" value="GAL4"/>
    <property type="match status" value="1"/>
</dbReference>
<dbReference type="VEuPathDB" id="FungiDB:SPBR_08133"/>
<feature type="compositionally biased region" description="Low complexity" evidence="4">
    <location>
        <begin position="230"/>
        <end position="244"/>
    </location>
</feature>
<keyword evidence="7" id="KW-1185">Reference proteome</keyword>
<dbReference type="OrthoDB" id="5392779at2759"/>
<proteinExistence type="predicted"/>
<dbReference type="GO" id="GO:0000981">
    <property type="term" value="F:DNA-binding transcription factor activity, RNA polymerase II-specific"/>
    <property type="evidence" value="ECO:0007669"/>
    <property type="project" value="InterPro"/>
</dbReference>
<dbReference type="HOGENOM" id="CLU_004804_0_2_1"/>
<name>A0A0C2IC09_9PEZI</name>
<accession>A0A0C2IC09</accession>
<feature type="compositionally biased region" description="Low complexity" evidence="4">
    <location>
        <begin position="257"/>
        <end position="274"/>
    </location>
</feature>
<dbReference type="GO" id="GO:0008270">
    <property type="term" value="F:zinc ion binding"/>
    <property type="evidence" value="ECO:0007669"/>
    <property type="project" value="InterPro"/>
</dbReference>
<keyword evidence="1" id="KW-0805">Transcription regulation</keyword>
<evidence type="ECO:0000256" key="2">
    <source>
        <dbReference type="ARBA" id="ARBA00023163"/>
    </source>
</evidence>
<reference evidence="6 7" key="1">
    <citation type="journal article" date="2014" name="BMC Genomics">
        <title>Comparative genomics of the major fungal agents of human and animal Sporotrichosis: Sporothrix schenckii and Sporothrix brasiliensis.</title>
        <authorList>
            <person name="Teixeira M.M."/>
            <person name="de Almeida L.G."/>
            <person name="Kubitschek-Barreira P."/>
            <person name="Alves F.L."/>
            <person name="Kioshima E.S."/>
            <person name="Abadio A.K."/>
            <person name="Fernandes L."/>
            <person name="Derengowski L.S."/>
            <person name="Ferreira K.S."/>
            <person name="Souza R.C."/>
            <person name="Ruiz J.C."/>
            <person name="de Andrade N.C."/>
            <person name="Paes H.C."/>
            <person name="Nicola A.M."/>
            <person name="Albuquerque P."/>
            <person name="Gerber A.L."/>
            <person name="Martins V.P."/>
            <person name="Peconick L.D."/>
            <person name="Neto A.V."/>
            <person name="Chaucanez C.B."/>
            <person name="Silva P.A."/>
            <person name="Cunha O.L."/>
            <person name="de Oliveira F.F."/>
            <person name="dos Santos T.C."/>
            <person name="Barros A.L."/>
            <person name="Soares M.A."/>
            <person name="de Oliveira L.M."/>
            <person name="Marini M.M."/>
            <person name="Villalobos-Duno H."/>
            <person name="Cunha M.M."/>
            <person name="de Hoog S."/>
            <person name="da Silveira J.F."/>
            <person name="Henrissat B."/>
            <person name="Nino-Vega G.A."/>
            <person name="Cisalpino P.S."/>
            <person name="Mora-Montes H.M."/>
            <person name="Almeida S.R."/>
            <person name="Stajich J.E."/>
            <person name="Lopes-Bezerra L.M."/>
            <person name="Vasconcelos A.T."/>
            <person name="Felipe M.S."/>
        </authorList>
    </citation>
    <scope>NUCLEOTIDE SEQUENCE [LARGE SCALE GENOMIC DNA]</scope>
    <source>
        <strain evidence="6 7">5110</strain>
    </source>
</reference>
<organism evidence="6 7">
    <name type="scientific">Sporothrix brasiliensis 5110</name>
    <dbReference type="NCBI Taxonomy" id="1398154"/>
    <lineage>
        <taxon>Eukaryota</taxon>
        <taxon>Fungi</taxon>
        <taxon>Dikarya</taxon>
        <taxon>Ascomycota</taxon>
        <taxon>Pezizomycotina</taxon>
        <taxon>Sordariomycetes</taxon>
        <taxon>Sordariomycetidae</taxon>
        <taxon>Ophiostomatales</taxon>
        <taxon>Ophiostomataceae</taxon>
        <taxon>Sporothrix</taxon>
    </lineage>
</organism>
<evidence type="ECO:0000256" key="3">
    <source>
        <dbReference type="ARBA" id="ARBA00023242"/>
    </source>
</evidence>
<feature type="domain" description="Zn(2)-C6 fungal-type" evidence="5">
    <location>
        <begin position="69"/>
        <end position="129"/>
    </location>
</feature>
<feature type="region of interest" description="Disordered" evidence="4">
    <location>
        <begin position="119"/>
        <end position="143"/>
    </location>
</feature>
<dbReference type="AlphaFoldDB" id="A0A0C2IC09"/>
<dbReference type="SUPFAM" id="SSF57701">
    <property type="entry name" value="Zn2/Cys6 DNA-binding domain"/>
    <property type="match status" value="1"/>
</dbReference>
<dbReference type="CDD" id="cd12148">
    <property type="entry name" value="fungal_TF_MHR"/>
    <property type="match status" value="1"/>
</dbReference>
<dbReference type="EMBL" id="AWTV01000011">
    <property type="protein sequence ID" value="KIH86816.1"/>
    <property type="molecule type" value="Genomic_DNA"/>
</dbReference>
<dbReference type="SMART" id="SM00066">
    <property type="entry name" value="GAL4"/>
    <property type="match status" value="1"/>
</dbReference>
<dbReference type="PANTHER" id="PTHR47840:SF1">
    <property type="entry name" value="ZN(II)2CYS6 TRANSCRIPTION FACTOR (EUROFUNG)"/>
    <property type="match status" value="1"/>
</dbReference>
<evidence type="ECO:0000256" key="4">
    <source>
        <dbReference type="SAM" id="MobiDB-lite"/>
    </source>
</evidence>
<keyword evidence="3" id="KW-0539">Nucleus</keyword>